<feature type="region of interest" description="Disordered" evidence="1">
    <location>
        <begin position="74"/>
        <end position="120"/>
    </location>
</feature>
<reference evidence="2 3" key="1">
    <citation type="submission" date="2023-03" db="EMBL/GenBank/DDBJ databases">
        <title>Novosphingobium cyanobacteriorum sp. nov., isolated from a eutrophic reservoir during the Microcystis bloom period.</title>
        <authorList>
            <person name="Kang M."/>
            <person name="Le V."/>
            <person name="Ko S.-R."/>
            <person name="Lee S.-A."/>
            <person name="Ahn C.-Y."/>
        </authorList>
    </citation>
    <scope>NUCLEOTIDE SEQUENCE [LARGE SCALE GENOMIC DNA]</scope>
    <source>
        <strain evidence="2 3">HBC54</strain>
    </source>
</reference>
<comment type="caution">
    <text evidence="2">The sequence shown here is derived from an EMBL/GenBank/DDBJ whole genome shotgun (WGS) entry which is preliminary data.</text>
</comment>
<dbReference type="Proteomes" id="UP001222770">
    <property type="component" value="Unassembled WGS sequence"/>
</dbReference>
<dbReference type="RefSeq" id="WP_277276111.1">
    <property type="nucleotide sequence ID" value="NZ_JAROCY010000005.1"/>
</dbReference>
<keyword evidence="3" id="KW-1185">Reference proteome</keyword>
<gene>
    <name evidence="2" type="ORF">POM99_06845</name>
</gene>
<sequence length="120" mass="12898">MDMGFKETWPVGADSAEGLRPLSWQALCAQLVVAQDLRREAARMAATAGLVISGRHSSGSFHNPAATLLQHDEASRPGEAERVVNPMPSANGKVTGRTTEGIGESRFFPPSDKLSRRELP</sequence>
<evidence type="ECO:0000313" key="3">
    <source>
        <dbReference type="Proteomes" id="UP001222770"/>
    </source>
</evidence>
<accession>A0ABT6CIL5</accession>
<proteinExistence type="predicted"/>
<organism evidence="2 3">
    <name type="scientific">Novosphingobium cyanobacteriorum</name>
    <dbReference type="NCBI Taxonomy" id="3024215"/>
    <lineage>
        <taxon>Bacteria</taxon>
        <taxon>Pseudomonadati</taxon>
        <taxon>Pseudomonadota</taxon>
        <taxon>Alphaproteobacteria</taxon>
        <taxon>Sphingomonadales</taxon>
        <taxon>Sphingomonadaceae</taxon>
        <taxon>Novosphingobium</taxon>
    </lineage>
</organism>
<evidence type="ECO:0000256" key="1">
    <source>
        <dbReference type="SAM" id="MobiDB-lite"/>
    </source>
</evidence>
<dbReference type="EMBL" id="JAROCY010000005">
    <property type="protein sequence ID" value="MDF8332910.1"/>
    <property type="molecule type" value="Genomic_DNA"/>
</dbReference>
<evidence type="ECO:0000313" key="2">
    <source>
        <dbReference type="EMBL" id="MDF8332910.1"/>
    </source>
</evidence>
<name>A0ABT6CIL5_9SPHN</name>
<protein>
    <submittedName>
        <fullName evidence="2">Uncharacterized protein</fullName>
    </submittedName>
</protein>